<proteinExistence type="predicted"/>
<evidence type="ECO:0000313" key="2">
    <source>
        <dbReference type="Proteomes" id="UP000467841"/>
    </source>
</evidence>
<name>A0A6D2JN97_9BRAS</name>
<keyword evidence="2" id="KW-1185">Reference proteome</keyword>
<protein>
    <submittedName>
        <fullName evidence="1">Uncharacterized protein</fullName>
    </submittedName>
</protein>
<reference evidence="1" key="1">
    <citation type="submission" date="2020-01" db="EMBL/GenBank/DDBJ databases">
        <authorList>
            <person name="Mishra B."/>
        </authorList>
    </citation>
    <scope>NUCLEOTIDE SEQUENCE [LARGE SCALE GENOMIC DNA]</scope>
</reference>
<dbReference type="AlphaFoldDB" id="A0A6D2JN97"/>
<sequence length="138" mass="14933">MYPIVNPSTIPGPNPIAAAIQLNTSSSSSSSSSASGVSSCCDAGMWISLQTSSREGPKVLSCLRKKSKAAFETECLPVLDLQDGYGKFMYSRNERFPNSCGISPESLFRETSSDSRADRFPIDDGMWPVKALFDKFST</sequence>
<organism evidence="1 2">
    <name type="scientific">Microthlaspi erraticum</name>
    <dbReference type="NCBI Taxonomy" id="1685480"/>
    <lineage>
        <taxon>Eukaryota</taxon>
        <taxon>Viridiplantae</taxon>
        <taxon>Streptophyta</taxon>
        <taxon>Embryophyta</taxon>
        <taxon>Tracheophyta</taxon>
        <taxon>Spermatophyta</taxon>
        <taxon>Magnoliopsida</taxon>
        <taxon>eudicotyledons</taxon>
        <taxon>Gunneridae</taxon>
        <taxon>Pentapetalae</taxon>
        <taxon>rosids</taxon>
        <taxon>malvids</taxon>
        <taxon>Brassicales</taxon>
        <taxon>Brassicaceae</taxon>
        <taxon>Coluteocarpeae</taxon>
        <taxon>Microthlaspi</taxon>
    </lineage>
</organism>
<gene>
    <name evidence="1" type="ORF">MERR_LOCUS27992</name>
</gene>
<comment type="caution">
    <text evidence="1">The sequence shown here is derived from an EMBL/GenBank/DDBJ whole genome shotgun (WGS) entry which is preliminary data.</text>
</comment>
<evidence type="ECO:0000313" key="1">
    <source>
        <dbReference type="EMBL" id="CAA7040757.1"/>
    </source>
</evidence>
<dbReference type="EMBL" id="CACVBM020001233">
    <property type="protein sequence ID" value="CAA7040757.1"/>
    <property type="molecule type" value="Genomic_DNA"/>
</dbReference>
<dbReference type="Proteomes" id="UP000467841">
    <property type="component" value="Unassembled WGS sequence"/>
</dbReference>
<accession>A0A6D2JN97</accession>